<reference evidence="2 3" key="1">
    <citation type="journal article" date="2016" name="PLoS ONE">
        <title>Complete Genome Sequence and Comparative Genomics of a Novel Myxobacterium Myxococcus hansupus.</title>
        <authorList>
            <person name="Sharma G."/>
            <person name="Narwani T."/>
            <person name="Subramanian S."/>
        </authorList>
    </citation>
    <scope>NUCLEOTIDE SEQUENCE [LARGE SCALE GENOMIC DNA]</scope>
    <source>
        <strain evidence="3">mixupus</strain>
    </source>
</reference>
<feature type="domain" description="Endonuclease/exonuclease/phosphatase" evidence="1">
    <location>
        <begin position="68"/>
        <end position="319"/>
    </location>
</feature>
<dbReference type="RefSeq" id="WP_002636607.1">
    <property type="nucleotide sequence ID" value="NZ_CP012109.1"/>
</dbReference>
<dbReference type="PATRIC" id="fig|1297742.4.peg.2376"/>
<evidence type="ECO:0000313" key="2">
    <source>
        <dbReference type="EMBL" id="AKQ65444.1"/>
    </source>
</evidence>
<dbReference type="EMBL" id="CP012109">
    <property type="protein sequence ID" value="AKQ65444.1"/>
    <property type="molecule type" value="Genomic_DNA"/>
</dbReference>
<keyword evidence="2" id="KW-0540">Nuclease</keyword>
<dbReference type="PANTHER" id="PTHR42834">
    <property type="entry name" value="ENDONUCLEASE/EXONUCLEASE/PHOSPHATASE FAMILY PROTEIN (AFU_ORTHOLOGUE AFUA_3G09210)"/>
    <property type="match status" value="1"/>
</dbReference>
<sequence>MSLAFRPTRWRITRTQAAVLLGAFLSLSGCDGRWTPPVPGPDDCVGTGCGTPEPPDSALEGSVRIAAYNVQRFFDTVCDSGACGGSNYEALPTPSEFGLKADRLAAAVSRLNADVVLLAEVETQASLDALTSRLPRFGYSELGETGAPASVDVAVISVHPITRVRGHRHRTLWRPDGTETRFARELLEVHLDVDGKQVIVFSAHFRSKSSDDPGRRFAEAAAARDIIAGVAQATPNALVVLGGDLNDVPGSEPIQALERDGALLRVASDRPDDETWTYSFYGERQAIDHLYLARGGGTYVPGSFRAMRDPRGGFGGSDHAAVYADFMPAP</sequence>
<dbReference type="OrthoDB" id="1398885at2"/>
<keyword evidence="2" id="KW-0269">Exonuclease</keyword>
<organism evidence="2 3">
    <name type="scientific">Pseudomyxococcus hansupus</name>
    <dbReference type="NCBI Taxonomy" id="1297742"/>
    <lineage>
        <taxon>Bacteria</taxon>
        <taxon>Pseudomonadati</taxon>
        <taxon>Myxococcota</taxon>
        <taxon>Myxococcia</taxon>
        <taxon>Myxococcales</taxon>
        <taxon>Cystobacterineae</taxon>
        <taxon>Myxococcaceae</taxon>
        <taxon>Pseudomyxococcus</taxon>
    </lineage>
</organism>
<evidence type="ECO:0000313" key="3">
    <source>
        <dbReference type="Proteomes" id="UP000009026"/>
    </source>
</evidence>
<dbReference type="GO" id="GO:0004519">
    <property type="term" value="F:endonuclease activity"/>
    <property type="evidence" value="ECO:0007669"/>
    <property type="project" value="UniProtKB-KW"/>
</dbReference>
<gene>
    <name evidence="2" type="ORF">A176_002356</name>
</gene>
<dbReference type="STRING" id="1297742.A176_002356"/>
<keyword evidence="3" id="KW-1185">Reference proteome</keyword>
<dbReference type="AlphaFoldDB" id="A0A0H4WRM4"/>
<proteinExistence type="predicted"/>
<name>A0A0H4WRM4_9BACT</name>
<dbReference type="InterPro" id="IPR005135">
    <property type="entry name" value="Endo/exonuclease/phosphatase"/>
</dbReference>
<dbReference type="InterPro" id="IPR036691">
    <property type="entry name" value="Endo/exonu/phosph_ase_sf"/>
</dbReference>
<accession>A0A0H4WRM4</accession>
<dbReference type="Proteomes" id="UP000009026">
    <property type="component" value="Chromosome"/>
</dbReference>
<dbReference type="GO" id="GO:0004527">
    <property type="term" value="F:exonuclease activity"/>
    <property type="evidence" value="ECO:0007669"/>
    <property type="project" value="UniProtKB-KW"/>
</dbReference>
<dbReference type="Pfam" id="PF03372">
    <property type="entry name" value="Exo_endo_phos"/>
    <property type="match status" value="1"/>
</dbReference>
<dbReference type="KEGG" id="mym:A176_002356"/>
<dbReference type="SUPFAM" id="SSF56219">
    <property type="entry name" value="DNase I-like"/>
    <property type="match status" value="1"/>
</dbReference>
<keyword evidence="2" id="KW-0378">Hydrolase</keyword>
<keyword evidence="2" id="KW-0255">Endonuclease</keyword>
<dbReference type="Gene3D" id="3.60.10.10">
    <property type="entry name" value="Endonuclease/exonuclease/phosphatase"/>
    <property type="match status" value="1"/>
</dbReference>
<dbReference type="PANTHER" id="PTHR42834:SF1">
    <property type="entry name" value="ENDONUCLEASE_EXONUCLEASE_PHOSPHATASE FAMILY PROTEIN (AFU_ORTHOLOGUE AFUA_3G09210)"/>
    <property type="match status" value="1"/>
</dbReference>
<dbReference type="eggNOG" id="COG2374">
    <property type="taxonomic scope" value="Bacteria"/>
</dbReference>
<protein>
    <submittedName>
        <fullName evidence="2">Endonuclease/exonuclease/phosphatase family protein</fullName>
    </submittedName>
</protein>
<dbReference type="PROSITE" id="PS51257">
    <property type="entry name" value="PROKAR_LIPOPROTEIN"/>
    <property type="match status" value="1"/>
</dbReference>
<evidence type="ECO:0000259" key="1">
    <source>
        <dbReference type="Pfam" id="PF03372"/>
    </source>
</evidence>